<protein>
    <submittedName>
        <fullName evidence="2">Radical SAM domain-containing protein</fullName>
    </submittedName>
</protein>
<proteinExistence type="predicted"/>
<comment type="caution">
    <text evidence="2">The sequence shown here is derived from an EMBL/GenBank/DDBJ whole genome shotgun (WGS) entry which is preliminary data.</text>
</comment>
<evidence type="ECO:0000313" key="2">
    <source>
        <dbReference type="EMBL" id="EQD29268.1"/>
    </source>
</evidence>
<reference evidence="2" key="1">
    <citation type="submission" date="2013-08" db="EMBL/GenBank/DDBJ databases">
        <authorList>
            <person name="Mendez C."/>
            <person name="Richter M."/>
            <person name="Ferrer M."/>
            <person name="Sanchez J."/>
        </authorList>
    </citation>
    <scope>NUCLEOTIDE SEQUENCE</scope>
</reference>
<organism evidence="2">
    <name type="scientific">mine drainage metagenome</name>
    <dbReference type="NCBI Taxonomy" id="410659"/>
    <lineage>
        <taxon>unclassified sequences</taxon>
        <taxon>metagenomes</taxon>
        <taxon>ecological metagenomes</taxon>
    </lineage>
</organism>
<feature type="domain" description="DUF4070" evidence="1">
    <location>
        <begin position="2"/>
        <end position="108"/>
    </location>
</feature>
<name>T0Y802_9ZZZZ</name>
<dbReference type="InterPro" id="IPR025274">
    <property type="entry name" value="DUF4070"/>
</dbReference>
<dbReference type="Pfam" id="PF13282">
    <property type="entry name" value="DUF4070"/>
    <property type="match status" value="1"/>
</dbReference>
<accession>T0Y802</accession>
<gene>
    <name evidence="2" type="ORF">B2A_14570</name>
</gene>
<dbReference type="EMBL" id="AUZZ01010582">
    <property type="protein sequence ID" value="EQD29268.1"/>
    <property type="molecule type" value="Genomic_DNA"/>
</dbReference>
<sequence>MSAWRQLIAQAYTPQALYERFAWNSAHTYPNRKALPANCARASWSNVGRGLTIMTNLLFKVGIASDYRTTFWRTAWPLLRQGRVEEVIHIGLVAHHLISYTREALAGRQNASYYSPRAAPAGKSVAI</sequence>
<reference evidence="2" key="2">
    <citation type="journal article" date="2014" name="ISME J.">
        <title>Microbial stratification in low pH oxic and suboxic macroscopic growths along an acid mine drainage.</title>
        <authorList>
            <person name="Mendez-Garcia C."/>
            <person name="Mesa V."/>
            <person name="Sprenger R.R."/>
            <person name="Richter M."/>
            <person name="Diez M.S."/>
            <person name="Solano J."/>
            <person name="Bargiela R."/>
            <person name="Golyshina O.V."/>
            <person name="Manteca A."/>
            <person name="Ramos J.L."/>
            <person name="Gallego J.R."/>
            <person name="Llorente I."/>
            <person name="Martins Dos Santos V.A."/>
            <person name="Jensen O.N."/>
            <person name="Pelaez A.I."/>
            <person name="Sanchez J."/>
            <person name="Ferrer M."/>
        </authorList>
    </citation>
    <scope>NUCLEOTIDE SEQUENCE</scope>
</reference>
<evidence type="ECO:0000259" key="1">
    <source>
        <dbReference type="Pfam" id="PF13282"/>
    </source>
</evidence>
<dbReference type="AlphaFoldDB" id="T0Y802"/>